<keyword evidence="2" id="KW-1185">Reference proteome</keyword>
<proteinExistence type="predicted"/>
<gene>
    <name evidence="1" type="ORF">DRW42_00075</name>
</gene>
<dbReference type="EMBL" id="QNQU01000001">
    <property type="protein sequence ID" value="RBQ11714.1"/>
    <property type="molecule type" value="Genomic_DNA"/>
</dbReference>
<dbReference type="AlphaFoldDB" id="A0A366LEL1"/>
<organism evidence="1 2">
    <name type="scientific">Pedobacter miscanthi</name>
    <dbReference type="NCBI Taxonomy" id="2259170"/>
    <lineage>
        <taxon>Bacteria</taxon>
        <taxon>Pseudomonadati</taxon>
        <taxon>Bacteroidota</taxon>
        <taxon>Sphingobacteriia</taxon>
        <taxon>Sphingobacteriales</taxon>
        <taxon>Sphingobacteriaceae</taxon>
        <taxon>Pedobacter</taxon>
    </lineage>
</organism>
<reference evidence="1 2" key="1">
    <citation type="submission" date="2018-07" db="EMBL/GenBank/DDBJ databases">
        <title>A draft genome of a endophytic bacteria, a new species of Pedobacter.</title>
        <authorList>
            <person name="Zhang Z.D."/>
            <person name="Chen Z.J."/>
        </authorList>
    </citation>
    <scope>NUCLEOTIDE SEQUENCE [LARGE SCALE GENOMIC DNA]</scope>
    <source>
        <strain evidence="1 2">RS10</strain>
    </source>
</reference>
<accession>A0A366LEL1</accession>
<dbReference type="Proteomes" id="UP000252081">
    <property type="component" value="Unassembled WGS sequence"/>
</dbReference>
<evidence type="ECO:0000313" key="1">
    <source>
        <dbReference type="EMBL" id="RBQ11714.1"/>
    </source>
</evidence>
<protein>
    <submittedName>
        <fullName evidence="1">Uncharacterized protein</fullName>
    </submittedName>
</protein>
<name>A0A366LEL1_9SPHI</name>
<evidence type="ECO:0000313" key="2">
    <source>
        <dbReference type="Proteomes" id="UP000252081"/>
    </source>
</evidence>
<sequence length="101" mass="11616">MNSAPETVETLERLRERALIALESQNDVVGLRIVLIDVCLAISNCSPTGFDEETIKSLRRMFTQIRTRYKQLYAMDSFDKSDLMWIAQHIETVILKLKLGI</sequence>
<comment type="caution">
    <text evidence="1">The sequence shown here is derived from an EMBL/GenBank/DDBJ whole genome shotgun (WGS) entry which is preliminary data.</text>
</comment>